<gene>
    <name evidence="1" type="ORF">NCGR_LOCUS37922</name>
</gene>
<name>A0A811QEX8_9POAL</name>
<dbReference type="AlphaFoldDB" id="A0A811QEX8"/>
<evidence type="ECO:0000313" key="2">
    <source>
        <dbReference type="Proteomes" id="UP000604825"/>
    </source>
</evidence>
<dbReference type="InterPro" id="IPR039276">
    <property type="entry name" value="SHH1/2"/>
</dbReference>
<dbReference type="PANTHER" id="PTHR33827">
    <property type="entry name" value="PROTEIN SAWADEE HOMEODOMAIN HOMOLOG 2"/>
    <property type="match status" value="1"/>
</dbReference>
<evidence type="ECO:0000313" key="1">
    <source>
        <dbReference type="EMBL" id="CAD6254318.1"/>
    </source>
</evidence>
<proteinExistence type="predicted"/>
<accession>A0A811QEX8</accession>
<protein>
    <recommendedName>
        <fullName evidence="3">Homeobox domain-containing protein</fullName>
    </recommendedName>
</protein>
<reference evidence="1" key="1">
    <citation type="submission" date="2020-10" db="EMBL/GenBank/DDBJ databases">
        <authorList>
            <person name="Han B."/>
            <person name="Lu T."/>
            <person name="Zhao Q."/>
            <person name="Huang X."/>
            <person name="Zhao Y."/>
        </authorList>
    </citation>
    <scope>NUCLEOTIDE SEQUENCE</scope>
</reference>
<dbReference type="OrthoDB" id="618164at2759"/>
<keyword evidence="2" id="KW-1185">Reference proteome</keyword>
<comment type="caution">
    <text evidence="1">The sequence shown here is derived from an EMBL/GenBank/DDBJ whole genome shotgun (WGS) entry which is preliminary data.</text>
</comment>
<organism evidence="1 2">
    <name type="scientific">Miscanthus lutarioriparius</name>
    <dbReference type="NCBI Taxonomy" id="422564"/>
    <lineage>
        <taxon>Eukaryota</taxon>
        <taxon>Viridiplantae</taxon>
        <taxon>Streptophyta</taxon>
        <taxon>Embryophyta</taxon>
        <taxon>Tracheophyta</taxon>
        <taxon>Spermatophyta</taxon>
        <taxon>Magnoliopsida</taxon>
        <taxon>Liliopsida</taxon>
        <taxon>Poales</taxon>
        <taxon>Poaceae</taxon>
        <taxon>PACMAD clade</taxon>
        <taxon>Panicoideae</taxon>
        <taxon>Andropogonodae</taxon>
        <taxon>Andropogoneae</taxon>
        <taxon>Saccharinae</taxon>
        <taxon>Miscanthus</taxon>
    </lineage>
</organism>
<dbReference type="Proteomes" id="UP000604825">
    <property type="component" value="Unassembled WGS sequence"/>
</dbReference>
<dbReference type="PANTHER" id="PTHR33827:SF6">
    <property type="entry name" value="HOMEODOMAIN-LIKE TRANSCRIPTION FACTOR SUPERFAMILY PROTEIN-RELATED"/>
    <property type="match status" value="1"/>
</dbReference>
<evidence type="ECO:0008006" key="3">
    <source>
        <dbReference type="Google" id="ProtNLM"/>
    </source>
</evidence>
<dbReference type="EMBL" id="CAJGYO010000009">
    <property type="protein sequence ID" value="CAD6254318.1"/>
    <property type="molecule type" value="Genomic_DNA"/>
</dbReference>
<sequence length="148" mass="16846">MDRQSSSTRRMERPFRFLPEEVKEMEERLFPVTSCRLDHILMDELAVKFSYFRGLAGMTPVKSKQVLNWFHNNRNKHCPKIAREAHAPGIIISMITPSMKLSQLEMALGSMSKTSWLKGFANQGGNPGAKRSKLVCDIGCFGTRVTLR</sequence>